<proteinExistence type="predicted"/>
<dbReference type="HOGENOM" id="CLU_880036_0_0_1"/>
<dbReference type="InParanoid" id="A8PA34"/>
<dbReference type="AlphaFoldDB" id="A8PA34"/>
<name>A8PA34_COPC7</name>
<protein>
    <submittedName>
        <fullName evidence="2">Uncharacterized protein</fullName>
    </submittedName>
</protein>
<dbReference type="VEuPathDB" id="FungiDB:CC1G_06083"/>
<evidence type="ECO:0000313" key="2">
    <source>
        <dbReference type="EMBL" id="EAU81872.2"/>
    </source>
</evidence>
<feature type="compositionally biased region" description="Basic and acidic residues" evidence="1">
    <location>
        <begin position="201"/>
        <end position="215"/>
    </location>
</feature>
<dbReference type="EMBL" id="AACS02000002">
    <property type="protein sequence ID" value="EAU81872.2"/>
    <property type="molecule type" value="Genomic_DNA"/>
</dbReference>
<keyword evidence="3" id="KW-1185">Reference proteome</keyword>
<accession>A8PA34</accession>
<organism evidence="2 3">
    <name type="scientific">Coprinopsis cinerea (strain Okayama-7 / 130 / ATCC MYA-4618 / FGSC 9003)</name>
    <name type="common">Inky cap fungus</name>
    <name type="synonym">Hormographiella aspergillata</name>
    <dbReference type="NCBI Taxonomy" id="240176"/>
    <lineage>
        <taxon>Eukaryota</taxon>
        <taxon>Fungi</taxon>
        <taxon>Dikarya</taxon>
        <taxon>Basidiomycota</taxon>
        <taxon>Agaricomycotina</taxon>
        <taxon>Agaricomycetes</taxon>
        <taxon>Agaricomycetidae</taxon>
        <taxon>Agaricales</taxon>
        <taxon>Agaricineae</taxon>
        <taxon>Psathyrellaceae</taxon>
        <taxon>Coprinopsis</taxon>
    </lineage>
</organism>
<comment type="caution">
    <text evidence="2">The sequence shown here is derived from an EMBL/GenBank/DDBJ whole genome shotgun (WGS) entry which is preliminary data.</text>
</comment>
<sequence>MTASHFGGLHPKSRFSALTVSAAIKGVREQPRKISALVRFSLFYYYSFLNNSAFVGRSNVYAPQSLAITMVSPKFSYLLCLLLLSSVTQTLSAPVPILFDDETAGTSIFLRGPPGGEGPQVAGRSTNSHDSTLGPVKLTGPTTPVSSDESASSRGTGSTDSKEGPLAIVSPTLHGGPGTPDTDGNKSDKSSVSSGQTANELTKEERKERENKFKLAEAPPGKGKPAPKEGTLDPNRNKELPPPPVPPKDDDKTVKDKPSKSLLQGFTGAFSRGKKDDKGKKDPGAGGASAASGSGKGKNRKRSLNFGEGGSPSYYY</sequence>
<evidence type="ECO:0000313" key="3">
    <source>
        <dbReference type="Proteomes" id="UP000001861"/>
    </source>
</evidence>
<dbReference type="Proteomes" id="UP000001861">
    <property type="component" value="Unassembled WGS sequence"/>
</dbReference>
<dbReference type="KEGG" id="cci:CC1G_06083"/>
<gene>
    <name evidence="2" type="ORF">CC1G_06083</name>
</gene>
<dbReference type="RefSeq" id="XP_001839893.2">
    <property type="nucleotide sequence ID" value="XM_001839841.2"/>
</dbReference>
<feature type="compositionally biased region" description="Polar residues" evidence="1">
    <location>
        <begin position="140"/>
        <end position="159"/>
    </location>
</feature>
<feature type="compositionally biased region" description="Basic and acidic residues" evidence="1">
    <location>
        <begin position="247"/>
        <end position="259"/>
    </location>
</feature>
<feature type="region of interest" description="Disordered" evidence="1">
    <location>
        <begin position="108"/>
        <end position="316"/>
    </location>
</feature>
<feature type="compositionally biased region" description="Basic and acidic residues" evidence="1">
    <location>
        <begin position="226"/>
        <end position="239"/>
    </location>
</feature>
<dbReference type="GeneID" id="6016516"/>
<evidence type="ECO:0000256" key="1">
    <source>
        <dbReference type="SAM" id="MobiDB-lite"/>
    </source>
</evidence>
<feature type="compositionally biased region" description="Basic and acidic residues" evidence="1">
    <location>
        <begin position="273"/>
        <end position="283"/>
    </location>
</feature>
<reference evidence="2 3" key="1">
    <citation type="journal article" date="2010" name="Proc. Natl. Acad. Sci. U.S.A.">
        <title>Insights into evolution of multicellular fungi from the assembled chromosomes of the mushroom Coprinopsis cinerea (Coprinus cinereus).</title>
        <authorList>
            <person name="Stajich J.E."/>
            <person name="Wilke S.K."/>
            <person name="Ahren D."/>
            <person name="Au C.H."/>
            <person name="Birren B.W."/>
            <person name="Borodovsky M."/>
            <person name="Burns C."/>
            <person name="Canback B."/>
            <person name="Casselton L.A."/>
            <person name="Cheng C.K."/>
            <person name="Deng J."/>
            <person name="Dietrich F.S."/>
            <person name="Fargo D.C."/>
            <person name="Farman M.L."/>
            <person name="Gathman A.C."/>
            <person name="Goldberg J."/>
            <person name="Guigo R."/>
            <person name="Hoegger P.J."/>
            <person name="Hooker J.B."/>
            <person name="Huggins A."/>
            <person name="James T.Y."/>
            <person name="Kamada T."/>
            <person name="Kilaru S."/>
            <person name="Kodira C."/>
            <person name="Kues U."/>
            <person name="Kupfer D."/>
            <person name="Kwan H.S."/>
            <person name="Lomsadze A."/>
            <person name="Li W."/>
            <person name="Lilly W.W."/>
            <person name="Ma L.J."/>
            <person name="Mackey A.J."/>
            <person name="Manning G."/>
            <person name="Martin F."/>
            <person name="Muraguchi H."/>
            <person name="Natvig D.O."/>
            <person name="Palmerini H."/>
            <person name="Ramesh M.A."/>
            <person name="Rehmeyer C.J."/>
            <person name="Roe B.A."/>
            <person name="Shenoy N."/>
            <person name="Stanke M."/>
            <person name="Ter-Hovhannisyan V."/>
            <person name="Tunlid A."/>
            <person name="Velagapudi R."/>
            <person name="Vision T.J."/>
            <person name="Zeng Q."/>
            <person name="Zolan M.E."/>
            <person name="Pukkila P.J."/>
        </authorList>
    </citation>
    <scope>NUCLEOTIDE SEQUENCE [LARGE SCALE GENOMIC DNA]</scope>
    <source>
        <strain evidence="3">Okayama-7 / 130 / ATCC MYA-4618 / FGSC 9003</strain>
    </source>
</reference>